<dbReference type="OrthoDB" id="4329349at2759"/>
<keyword evidence="10" id="KW-1185">Reference proteome</keyword>
<dbReference type="PANTHER" id="PTHR33048">
    <property type="entry name" value="PTH11-LIKE INTEGRAL MEMBRANE PROTEIN (AFU_ORTHOLOGUE AFUA_5G11245)"/>
    <property type="match status" value="1"/>
</dbReference>
<dbReference type="PANTHER" id="PTHR33048:SF152">
    <property type="entry name" value="INTEGRAL MEMBRANE PROTEIN"/>
    <property type="match status" value="1"/>
</dbReference>
<feature type="region of interest" description="Disordered" evidence="6">
    <location>
        <begin position="227"/>
        <end position="256"/>
    </location>
</feature>
<feature type="domain" description="Rhodopsin" evidence="8">
    <location>
        <begin position="5"/>
        <end position="175"/>
    </location>
</feature>
<dbReference type="GO" id="GO:0016020">
    <property type="term" value="C:membrane"/>
    <property type="evidence" value="ECO:0007669"/>
    <property type="project" value="UniProtKB-SubCell"/>
</dbReference>
<dbReference type="KEGG" id="ela:UCREL1_4744"/>
<evidence type="ECO:0000256" key="2">
    <source>
        <dbReference type="ARBA" id="ARBA00022692"/>
    </source>
</evidence>
<evidence type="ECO:0000256" key="6">
    <source>
        <dbReference type="SAM" id="MobiDB-lite"/>
    </source>
</evidence>
<dbReference type="Pfam" id="PF20684">
    <property type="entry name" value="Fung_rhodopsin"/>
    <property type="match status" value="1"/>
</dbReference>
<feature type="transmembrane region" description="Helical" evidence="7">
    <location>
        <begin position="84"/>
        <end position="105"/>
    </location>
</feature>
<evidence type="ECO:0000313" key="10">
    <source>
        <dbReference type="Proteomes" id="UP000012174"/>
    </source>
</evidence>
<evidence type="ECO:0000256" key="5">
    <source>
        <dbReference type="ARBA" id="ARBA00038359"/>
    </source>
</evidence>
<evidence type="ECO:0000256" key="4">
    <source>
        <dbReference type="ARBA" id="ARBA00023136"/>
    </source>
</evidence>
<keyword evidence="4 7" id="KW-0472">Membrane</keyword>
<protein>
    <recommendedName>
        <fullName evidence="8">Rhodopsin domain-containing protein</fullName>
    </recommendedName>
</protein>
<comment type="similarity">
    <text evidence="5">Belongs to the SAT4 family.</text>
</comment>
<evidence type="ECO:0000256" key="1">
    <source>
        <dbReference type="ARBA" id="ARBA00004141"/>
    </source>
</evidence>
<dbReference type="AlphaFoldDB" id="M7TEA3"/>
<feature type="transmembrane region" description="Helical" evidence="7">
    <location>
        <begin position="40"/>
        <end position="64"/>
    </location>
</feature>
<evidence type="ECO:0000256" key="7">
    <source>
        <dbReference type="SAM" id="Phobius"/>
    </source>
</evidence>
<name>M7TEA3_EUTLA</name>
<reference evidence="10" key="1">
    <citation type="journal article" date="2013" name="Genome Announc.">
        <title>Draft genome sequence of the grapevine dieback fungus Eutypa lata UCR-EL1.</title>
        <authorList>
            <person name="Blanco-Ulate B."/>
            <person name="Rolshausen P.E."/>
            <person name="Cantu D."/>
        </authorList>
    </citation>
    <scope>NUCLEOTIDE SEQUENCE [LARGE SCALE GENOMIC DNA]</scope>
    <source>
        <strain evidence="10">UCR-EL1</strain>
    </source>
</reference>
<proteinExistence type="inferred from homology"/>
<accession>M7TEA3</accession>
<dbReference type="Proteomes" id="UP000012174">
    <property type="component" value="Unassembled WGS sequence"/>
</dbReference>
<sequence>MGYSTWFIYMTFIWCLKGAVLALCYRIASGLPREINIVKGVAVLSILAYIACMLGHLLQCLPVNRTWQINPYPGDECTLRNANYWIIGTLNSVTDFCIICTPIPILMKVNLSWKRKLLLVPLLCSGIFIMCATILRAYYSLKAITLLPIAAAWASRETFVAAVAVSIPGIKPLFSQSKWLKSQRSAENYGSYNKKSENGWSASFKQKSGPNFEMSNGGRAWDITASKKHKGERLSSNDSEEYIVQKGAQAPPLDSAYPEDHAITVTRETILSRT</sequence>
<dbReference type="InterPro" id="IPR052337">
    <property type="entry name" value="SAT4-like"/>
</dbReference>
<keyword evidence="3 7" id="KW-1133">Transmembrane helix</keyword>
<evidence type="ECO:0000313" key="9">
    <source>
        <dbReference type="EMBL" id="EMR68251.1"/>
    </source>
</evidence>
<keyword evidence="2 7" id="KW-0812">Transmembrane</keyword>
<dbReference type="InterPro" id="IPR049326">
    <property type="entry name" value="Rhodopsin_dom_fungi"/>
</dbReference>
<feature type="transmembrane region" description="Helical" evidence="7">
    <location>
        <begin position="6"/>
        <end position="28"/>
    </location>
</feature>
<dbReference type="OMA" id="GIFIMIC"/>
<gene>
    <name evidence="9" type="ORF">UCREL1_4744</name>
</gene>
<dbReference type="EMBL" id="KB706276">
    <property type="protein sequence ID" value="EMR68251.1"/>
    <property type="molecule type" value="Genomic_DNA"/>
</dbReference>
<dbReference type="HOGENOM" id="CLU_019101_0_0_1"/>
<evidence type="ECO:0000259" key="8">
    <source>
        <dbReference type="Pfam" id="PF20684"/>
    </source>
</evidence>
<organism evidence="9 10">
    <name type="scientific">Eutypa lata (strain UCR-EL1)</name>
    <name type="common">Grapevine dieback disease fungus</name>
    <name type="synonym">Eutypa armeniacae</name>
    <dbReference type="NCBI Taxonomy" id="1287681"/>
    <lineage>
        <taxon>Eukaryota</taxon>
        <taxon>Fungi</taxon>
        <taxon>Dikarya</taxon>
        <taxon>Ascomycota</taxon>
        <taxon>Pezizomycotina</taxon>
        <taxon>Sordariomycetes</taxon>
        <taxon>Xylariomycetidae</taxon>
        <taxon>Xylariales</taxon>
        <taxon>Diatrypaceae</taxon>
        <taxon>Eutypa</taxon>
    </lineage>
</organism>
<comment type="subcellular location">
    <subcellularLocation>
        <location evidence="1">Membrane</location>
        <topology evidence="1">Multi-pass membrane protein</topology>
    </subcellularLocation>
</comment>
<feature type="transmembrane region" description="Helical" evidence="7">
    <location>
        <begin position="117"/>
        <end position="138"/>
    </location>
</feature>
<dbReference type="eggNOG" id="ENOG502SNDN">
    <property type="taxonomic scope" value="Eukaryota"/>
</dbReference>
<evidence type="ECO:0000256" key="3">
    <source>
        <dbReference type="ARBA" id="ARBA00022989"/>
    </source>
</evidence>